<evidence type="ECO:0000313" key="2">
    <source>
        <dbReference type="Proteomes" id="UP000294662"/>
    </source>
</evidence>
<dbReference type="OrthoDB" id="1337640at28211"/>
<organism evidence="1 2">
    <name type="scientific">Antarcticimicrobium sediminis</name>
    <dbReference type="NCBI Taxonomy" id="2546227"/>
    <lineage>
        <taxon>Bacteria</taxon>
        <taxon>Pseudomonadati</taxon>
        <taxon>Pseudomonadota</taxon>
        <taxon>Alphaproteobacteria</taxon>
        <taxon>Rhodobacterales</taxon>
        <taxon>Paracoccaceae</taxon>
        <taxon>Antarcticimicrobium</taxon>
    </lineage>
</organism>
<gene>
    <name evidence="1" type="ORF">E1B25_01610</name>
</gene>
<keyword evidence="2" id="KW-1185">Reference proteome</keyword>
<comment type="caution">
    <text evidence="1">The sequence shown here is derived from an EMBL/GenBank/DDBJ whole genome shotgun (WGS) entry which is preliminary data.</text>
</comment>
<dbReference type="RefSeq" id="WP_132826926.1">
    <property type="nucleotide sequence ID" value="NZ_SMFP01000001.1"/>
</dbReference>
<dbReference type="AlphaFoldDB" id="A0A4V2Z8M3"/>
<sequence>MADTVKLNIPKDAAVHVMCQDLHKIREGLAAMGLHAHILDQVSKKLKEQAMEIERMHSDRQYIIGHNDGWDAAMATGLPGNETK</sequence>
<dbReference type="Proteomes" id="UP000294662">
    <property type="component" value="Unassembled WGS sequence"/>
</dbReference>
<evidence type="ECO:0000313" key="1">
    <source>
        <dbReference type="EMBL" id="TDE40936.1"/>
    </source>
</evidence>
<accession>A0A4V2Z8M3</accession>
<proteinExistence type="predicted"/>
<name>A0A4V2Z8M3_9RHOB</name>
<dbReference type="EMBL" id="SMFP01000001">
    <property type="protein sequence ID" value="TDE40936.1"/>
    <property type="molecule type" value="Genomic_DNA"/>
</dbReference>
<protein>
    <submittedName>
        <fullName evidence="1">Uncharacterized protein</fullName>
    </submittedName>
</protein>
<reference evidence="1 2" key="1">
    <citation type="submission" date="2019-03" db="EMBL/GenBank/DDBJ databases">
        <authorList>
            <person name="Zhang S."/>
        </authorList>
    </citation>
    <scope>NUCLEOTIDE SEQUENCE [LARGE SCALE GENOMIC DNA]</scope>
    <source>
        <strain evidence="1 2">S4J41</strain>
    </source>
</reference>